<gene>
    <name evidence="3" type="ORF">EDE15_0348</name>
</gene>
<keyword evidence="3" id="KW-0969">Cilium</keyword>
<evidence type="ECO:0000313" key="4">
    <source>
        <dbReference type="Proteomes" id="UP000269669"/>
    </source>
</evidence>
<keyword evidence="3" id="KW-0966">Cell projection</keyword>
<keyword evidence="4" id="KW-1185">Reference proteome</keyword>
<dbReference type="Pfam" id="PF13144">
    <property type="entry name" value="ChapFlgA"/>
    <property type="match status" value="1"/>
</dbReference>
<dbReference type="Gene3D" id="2.30.30.760">
    <property type="match status" value="1"/>
</dbReference>
<accession>A0A428MDA6</accession>
<proteinExistence type="predicted"/>
<evidence type="ECO:0000313" key="3">
    <source>
        <dbReference type="EMBL" id="RSL14880.1"/>
    </source>
</evidence>
<feature type="domain" description="Flagella basal body P-ring formation protein FlgA SAF" evidence="2">
    <location>
        <begin position="103"/>
        <end position="170"/>
    </location>
</feature>
<keyword evidence="3" id="KW-0282">Flagellum</keyword>
<dbReference type="OrthoDB" id="120842at2"/>
<dbReference type="Proteomes" id="UP000269669">
    <property type="component" value="Unassembled WGS sequence"/>
</dbReference>
<evidence type="ECO:0000256" key="1">
    <source>
        <dbReference type="SAM" id="SignalP"/>
    </source>
</evidence>
<dbReference type="RefSeq" id="WP_125483693.1">
    <property type="nucleotide sequence ID" value="NZ_RSDW01000001.1"/>
</dbReference>
<name>A0A428MDA6_9BACT</name>
<dbReference type="EMBL" id="RSDW01000001">
    <property type="protein sequence ID" value="RSL14880.1"/>
    <property type="molecule type" value="Genomic_DNA"/>
</dbReference>
<evidence type="ECO:0000259" key="2">
    <source>
        <dbReference type="Pfam" id="PF13144"/>
    </source>
</evidence>
<reference evidence="3 4" key="1">
    <citation type="submission" date="2018-12" db="EMBL/GenBank/DDBJ databases">
        <title>Sequencing of bacterial isolates from soil warming experiment in Harvard Forest, Massachusetts, USA.</title>
        <authorList>
            <person name="Deangelis K."/>
        </authorList>
    </citation>
    <scope>NUCLEOTIDE SEQUENCE [LARGE SCALE GENOMIC DNA]</scope>
    <source>
        <strain evidence="3 4">EB153</strain>
    </source>
</reference>
<protein>
    <submittedName>
        <fullName evidence="3">Flagellar basal body P-ring formation chaperone FlgA</fullName>
    </submittedName>
</protein>
<feature type="signal peptide" evidence="1">
    <location>
        <begin position="1"/>
        <end position="25"/>
    </location>
</feature>
<dbReference type="AlphaFoldDB" id="A0A428MDA6"/>
<sequence>MRWNLSNRVMVLGSCVALVVPVASAVCASTPAAAVSLSETIAGQIMQGEDGYRVTSVRWDPLLRQGWAMVARCGHPEWPEVALPTRVSNLLRREEGTALIEVVDRPLVVRAGDTVRLWRRENDLRIEVAAIAEESGGLGKSIRVRLMHAGVDGQPERQMVGVVRGPEDVEMQR</sequence>
<feature type="chain" id="PRO_5019415921" evidence="1">
    <location>
        <begin position="26"/>
        <end position="173"/>
    </location>
</feature>
<organism evidence="3 4">
    <name type="scientific">Edaphobacter aggregans</name>
    <dbReference type="NCBI Taxonomy" id="570835"/>
    <lineage>
        <taxon>Bacteria</taxon>
        <taxon>Pseudomonadati</taxon>
        <taxon>Acidobacteriota</taxon>
        <taxon>Terriglobia</taxon>
        <taxon>Terriglobales</taxon>
        <taxon>Acidobacteriaceae</taxon>
        <taxon>Edaphobacter</taxon>
    </lineage>
</organism>
<comment type="caution">
    <text evidence="3">The sequence shown here is derived from an EMBL/GenBank/DDBJ whole genome shotgun (WGS) entry which is preliminary data.</text>
</comment>
<dbReference type="InterPro" id="IPR017585">
    <property type="entry name" value="SAF_FlgA"/>
</dbReference>
<keyword evidence="1" id="KW-0732">Signal</keyword>